<keyword evidence="1" id="KW-1133">Transmembrane helix</keyword>
<proteinExistence type="predicted"/>
<reference evidence="2" key="1">
    <citation type="submission" date="2020-03" db="EMBL/GenBank/DDBJ databases">
        <title>Roseovarius gahaiensis sp. nov., isolated from Gahai Saline Lake, China.</title>
        <authorList>
            <person name="Sun X."/>
        </authorList>
    </citation>
    <scope>NUCLEOTIDE SEQUENCE</scope>
    <source>
        <strain evidence="2">GH877</strain>
    </source>
</reference>
<comment type="caution">
    <text evidence="2">The sequence shown here is derived from an EMBL/GenBank/DDBJ whole genome shotgun (WGS) entry which is preliminary data.</text>
</comment>
<gene>
    <name evidence="2" type="ORF">HAT86_01130</name>
</gene>
<name>A0A967EIL7_9RHOB</name>
<keyword evidence="3" id="KW-1185">Reference proteome</keyword>
<dbReference type="Proteomes" id="UP000639775">
    <property type="component" value="Unassembled WGS sequence"/>
</dbReference>
<evidence type="ECO:0000313" key="3">
    <source>
        <dbReference type="Proteomes" id="UP000639775"/>
    </source>
</evidence>
<dbReference type="AlphaFoldDB" id="A0A967EIL7"/>
<evidence type="ECO:0000313" key="2">
    <source>
        <dbReference type="EMBL" id="NHQ73067.1"/>
    </source>
</evidence>
<feature type="transmembrane region" description="Helical" evidence="1">
    <location>
        <begin position="20"/>
        <end position="41"/>
    </location>
</feature>
<accession>A0A967EIL7</accession>
<sequence length="47" mass="4966">MSKKHKQVMGIDAAPPRPTVLAAFLLAVLVSVPVGGALWLLEWLGAI</sequence>
<keyword evidence="1" id="KW-0472">Membrane</keyword>
<dbReference type="RefSeq" id="WP_167192747.1">
    <property type="nucleotide sequence ID" value="NZ_JAAORB010000001.1"/>
</dbReference>
<dbReference type="EMBL" id="JAAORB010000001">
    <property type="protein sequence ID" value="NHQ73067.1"/>
    <property type="molecule type" value="Genomic_DNA"/>
</dbReference>
<protein>
    <submittedName>
        <fullName evidence="2">Uncharacterized protein</fullName>
    </submittedName>
</protein>
<keyword evidence="1" id="KW-0812">Transmembrane</keyword>
<organism evidence="2 3">
    <name type="scientific">Roseovarius gahaiensis</name>
    <dbReference type="NCBI Taxonomy" id="2716691"/>
    <lineage>
        <taxon>Bacteria</taxon>
        <taxon>Pseudomonadati</taxon>
        <taxon>Pseudomonadota</taxon>
        <taxon>Alphaproteobacteria</taxon>
        <taxon>Rhodobacterales</taxon>
        <taxon>Roseobacteraceae</taxon>
        <taxon>Roseovarius</taxon>
    </lineage>
</organism>
<evidence type="ECO:0000256" key="1">
    <source>
        <dbReference type="SAM" id="Phobius"/>
    </source>
</evidence>